<sequence>MTPTTLTYATGARRCGAADVIVWRTATARLLGPKVTREFINFEEVPAADPAGPTFAALATPVPSVMGGGTDAKSFNRIGITSFGFAPPPLPPELDCLGMFHGVDERVPVEGLRFGTRVLDRFLDTR</sequence>
<dbReference type="Gene3D" id="1.10.150.900">
    <property type="match status" value="1"/>
</dbReference>
<name>A0A7W7S4W3_9ACTN</name>
<evidence type="ECO:0000313" key="1">
    <source>
        <dbReference type="EMBL" id="MBB4943313.1"/>
    </source>
</evidence>
<proteinExistence type="predicted"/>
<keyword evidence="2" id="KW-1185">Reference proteome</keyword>
<organism evidence="1 2">
    <name type="scientific">Streptosporangium album</name>
    <dbReference type="NCBI Taxonomy" id="47479"/>
    <lineage>
        <taxon>Bacteria</taxon>
        <taxon>Bacillati</taxon>
        <taxon>Actinomycetota</taxon>
        <taxon>Actinomycetes</taxon>
        <taxon>Streptosporangiales</taxon>
        <taxon>Streptosporangiaceae</taxon>
        <taxon>Streptosporangium</taxon>
    </lineage>
</organism>
<accession>A0A7W7S4W3</accession>
<dbReference type="SUPFAM" id="SSF53187">
    <property type="entry name" value="Zn-dependent exopeptidases"/>
    <property type="match status" value="1"/>
</dbReference>
<evidence type="ECO:0008006" key="3">
    <source>
        <dbReference type="Google" id="ProtNLM"/>
    </source>
</evidence>
<dbReference type="AlphaFoldDB" id="A0A7W7S4W3"/>
<comment type="caution">
    <text evidence="1">The sequence shown here is derived from an EMBL/GenBank/DDBJ whole genome shotgun (WGS) entry which is preliminary data.</text>
</comment>
<dbReference type="FunFam" id="1.10.150.900:FF:000002">
    <property type="entry name" value="M20/M25/M40 family peptidase"/>
    <property type="match status" value="1"/>
</dbReference>
<protein>
    <recommendedName>
        <fullName evidence="3">Peptidase M20 dimerisation domain-containing protein</fullName>
    </recommendedName>
</protein>
<dbReference type="EMBL" id="JACHJU010000005">
    <property type="protein sequence ID" value="MBB4943313.1"/>
    <property type="molecule type" value="Genomic_DNA"/>
</dbReference>
<dbReference type="Proteomes" id="UP000534286">
    <property type="component" value="Unassembled WGS sequence"/>
</dbReference>
<evidence type="ECO:0000313" key="2">
    <source>
        <dbReference type="Proteomes" id="UP000534286"/>
    </source>
</evidence>
<gene>
    <name evidence="1" type="ORF">FHR32_007713</name>
</gene>
<reference evidence="1 2" key="1">
    <citation type="submission" date="2020-08" db="EMBL/GenBank/DDBJ databases">
        <title>Sequencing the genomes of 1000 actinobacteria strains.</title>
        <authorList>
            <person name="Klenk H.-P."/>
        </authorList>
    </citation>
    <scope>NUCLEOTIDE SEQUENCE [LARGE SCALE GENOMIC DNA]</scope>
    <source>
        <strain evidence="1 2">DSM 43023</strain>
    </source>
</reference>